<evidence type="ECO:0000256" key="2">
    <source>
        <dbReference type="ARBA" id="ARBA00022692"/>
    </source>
</evidence>
<sequence>MRPTIRNGFLAAVILWSLIGLSVSHCYSEYCQKSDNLTQDVKCILTSVQRGEDCAKLVFDIGKSLKRDGIAIFTLHAYVNKNLKKIDDSQKATAFNLSISDINFHRLIMRYQNIIESSENACRHIELYGNDSHPAPKHLYVSCPFSDAAYEGSPYRLEYIATGEDFVYNRKYVFYVPYHEFIENSVQIEEFTPFIYIDISDRSNAALYIQPLPLTYNVTEYKVWLISNDTKSTVTTIVPANKDHVHVRLNLVAPDGVYYVKVAALHPECGEHGCANSTSPYVYIKHASHQLLIMIISLVWIPPVLLYASYHAYKLYRKKVLKRVAMKPNCLLVYSPTHPSHVNVMVELTKYLRYCNINAMIDVFDIAETASKDPGLWCNTAFETADVILVVTSPPTSAKFDATIIYRNVDNHLLRLLKENYPRRNKRYYAIHLPYCKSDHIPEEARLFKKFRIPEDLARLVKTIHDIACLRFLTPSDRELLESIKFATAKISEDETSSVIKNTEETGYNFILVAISLYHFEFFLDNLLIPIIVQETANCNTEQSNEIPRPDTPDSDVIPQSFTTRIDELNLLGETEDEKSFDINSTRDDCEFRIDKLNL</sequence>
<dbReference type="PROSITE" id="PS51534">
    <property type="entry name" value="SEFIR"/>
    <property type="match status" value="1"/>
</dbReference>
<feature type="domain" description="SEFIR" evidence="10">
    <location>
        <begin position="327"/>
        <end position="462"/>
    </location>
</feature>
<feature type="transmembrane region" description="Helical" evidence="8">
    <location>
        <begin position="291"/>
        <end position="313"/>
    </location>
</feature>
<dbReference type="AlphaFoldDB" id="A0A195CI74"/>
<evidence type="ECO:0000256" key="6">
    <source>
        <dbReference type="ARBA" id="ARBA00023170"/>
    </source>
</evidence>
<evidence type="ECO:0000256" key="3">
    <source>
        <dbReference type="ARBA" id="ARBA00022729"/>
    </source>
</evidence>
<evidence type="ECO:0000256" key="5">
    <source>
        <dbReference type="ARBA" id="ARBA00023136"/>
    </source>
</evidence>
<keyword evidence="3 9" id="KW-0732">Signal</keyword>
<dbReference type="GO" id="GO:0030368">
    <property type="term" value="F:interleukin-17 receptor activity"/>
    <property type="evidence" value="ECO:0007669"/>
    <property type="project" value="InterPro"/>
</dbReference>
<evidence type="ECO:0000256" key="4">
    <source>
        <dbReference type="ARBA" id="ARBA00022989"/>
    </source>
</evidence>
<keyword evidence="5 8" id="KW-0472">Membrane</keyword>
<evidence type="ECO:0000313" key="12">
    <source>
        <dbReference type="Proteomes" id="UP000078542"/>
    </source>
</evidence>
<reference evidence="11 12" key="1">
    <citation type="submission" date="2016-03" db="EMBL/GenBank/DDBJ databases">
        <title>Cyphomyrmex costatus WGS genome.</title>
        <authorList>
            <person name="Nygaard S."/>
            <person name="Hu H."/>
            <person name="Boomsma J."/>
            <person name="Zhang G."/>
        </authorList>
    </citation>
    <scope>NUCLEOTIDE SEQUENCE [LARGE SCALE GENOMIC DNA]</scope>
    <source>
        <strain evidence="11">MS0001</strain>
        <tissue evidence="11">Whole body</tissue>
    </source>
</reference>
<protein>
    <recommendedName>
        <fullName evidence="10">SEFIR domain-containing protein</fullName>
    </recommendedName>
</protein>
<gene>
    <name evidence="11" type="ORF">ALC62_08900</name>
</gene>
<dbReference type="InterPro" id="IPR013568">
    <property type="entry name" value="SEFIR_dom"/>
</dbReference>
<dbReference type="InterPro" id="IPR039465">
    <property type="entry name" value="IL-17_rcpt-like"/>
</dbReference>
<feature type="signal peptide" evidence="9">
    <location>
        <begin position="1"/>
        <end position="26"/>
    </location>
</feature>
<feature type="chain" id="PRO_5008269986" description="SEFIR domain-containing protein" evidence="9">
    <location>
        <begin position="27"/>
        <end position="599"/>
    </location>
</feature>
<dbReference type="GO" id="GO:0016020">
    <property type="term" value="C:membrane"/>
    <property type="evidence" value="ECO:0007669"/>
    <property type="project" value="UniProtKB-SubCell"/>
</dbReference>
<dbReference type="Gene3D" id="3.40.50.11530">
    <property type="match status" value="1"/>
</dbReference>
<proteinExistence type="predicted"/>
<comment type="subcellular location">
    <subcellularLocation>
        <location evidence="1">Membrane</location>
        <topology evidence="1">Single-pass type I membrane protein</topology>
    </subcellularLocation>
</comment>
<dbReference type="PANTHER" id="PTHR15583">
    <property type="entry name" value="INTERLEUKIN-17 RECEPTOR"/>
    <property type="match status" value="1"/>
</dbReference>
<keyword evidence="12" id="KW-1185">Reference proteome</keyword>
<dbReference type="PANTHER" id="PTHR15583:SF7">
    <property type="entry name" value="INTERLEUKIN CYTOKINE RECEPTOR-RELATED PROTEIN 2"/>
    <property type="match status" value="1"/>
</dbReference>
<evidence type="ECO:0000259" key="10">
    <source>
        <dbReference type="PROSITE" id="PS51534"/>
    </source>
</evidence>
<evidence type="ECO:0000256" key="1">
    <source>
        <dbReference type="ARBA" id="ARBA00004479"/>
    </source>
</evidence>
<dbReference type="Proteomes" id="UP000078542">
    <property type="component" value="Unassembled WGS sequence"/>
</dbReference>
<keyword evidence="2 8" id="KW-0812">Transmembrane</keyword>
<evidence type="ECO:0000256" key="8">
    <source>
        <dbReference type="SAM" id="Phobius"/>
    </source>
</evidence>
<evidence type="ECO:0000256" key="9">
    <source>
        <dbReference type="SAM" id="SignalP"/>
    </source>
</evidence>
<name>A0A195CI74_9HYME</name>
<accession>A0A195CI74</accession>
<organism evidence="11 12">
    <name type="scientific">Cyphomyrmex costatus</name>
    <dbReference type="NCBI Taxonomy" id="456900"/>
    <lineage>
        <taxon>Eukaryota</taxon>
        <taxon>Metazoa</taxon>
        <taxon>Ecdysozoa</taxon>
        <taxon>Arthropoda</taxon>
        <taxon>Hexapoda</taxon>
        <taxon>Insecta</taxon>
        <taxon>Pterygota</taxon>
        <taxon>Neoptera</taxon>
        <taxon>Endopterygota</taxon>
        <taxon>Hymenoptera</taxon>
        <taxon>Apocrita</taxon>
        <taxon>Aculeata</taxon>
        <taxon>Formicoidea</taxon>
        <taxon>Formicidae</taxon>
        <taxon>Myrmicinae</taxon>
        <taxon>Cyphomyrmex</taxon>
    </lineage>
</organism>
<dbReference type="EMBL" id="KQ977721">
    <property type="protein sequence ID" value="KYN00408.1"/>
    <property type="molecule type" value="Genomic_DNA"/>
</dbReference>
<evidence type="ECO:0000313" key="11">
    <source>
        <dbReference type="EMBL" id="KYN00408.1"/>
    </source>
</evidence>
<keyword evidence="7" id="KW-0325">Glycoprotein</keyword>
<keyword evidence="4 8" id="KW-1133">Transmembrane helix</keyword>
<dbReference type="Pfam" id="PF08357">
    <property type="entry name" value="SEFIR"/>
    <property type="match status" value="1"/>
</dbReference>
<keyword evidence="6" id="KW-0675">Receptor</keyword>
<evidence type="ECO:0000256" key="7">
    <source>
        <dbReference type="ARBA" id="ARBA00023180"/>
    </source>
</evidence>